<accession>A0ABW4DFB3</accession>
<dbReference type="InterPro" id="IPR014229">
    <property type="entry name" value="Spore_YtfJ"/>
</dbReference>
<dbReference type="PIRSF" id="PIRSF021377">
    <property type="entry name" value="YtfJ"/>
    <property type="match status" value="1"/>
</dbReference>
<protein>
    <submittedName>
        <fullName evidence="1">GerW family sporulation protein</fullName>
    </submittedName>
</protein>
<reference evidence="2" key="1">
    <citation type="journal article" date="2019" name="Int. J. Syst. Evol. Microbiol.">
        <title>The Global Catalogue of Microorganisms (GCM) 10K type strain sequencing project: providing services to taxonomists for standard genome sequencing and annotation.</title>
        <authorList>
            <consortium name="The Broad Institute Genomics Platform"/>
            <consortium name="The Broad Institute Genome Sequencing Center for Infectious Disease"/>
            <person name="Wu L."/>
            <person name="Ma J."/>
        </authorList>
    </citation>
    <scope>NUCLEOTIDE SEQUENCE [LARGE SCALE GENOMIC DNA]</scope>
    <source>
        <strain evidence="2">CCM 9147</strain>
    </source>
</reference>
<organism evidence="1 2">
    <name type="scientific">Paenibacillus farraposensis</name>
    <dbReference type="NCBI Taxonomy" id="2807095"/>
    <lineage>
        <taxon>Bacteria</taxon>
        <taxon>Bacillati</taxon>
        <taxon>Bacillota</taxon>
        <taxon>Bacilli</taxon>
        <taxon>Bacillales</taxon>
        <taxon>Paenibacillaceae</taxon>
        <taxon>Paenibacillus</taxon>
    </lineage>
</organism>
<proteinExistence type="predicted"/>
<gene>
    <name evidence="1" type="primary">ytfJ</name>
    <name evidence="1" type="ORF">ACFQ5D_10500</name>
</gene>
<comment type="caution">
    <text evidence="1">The sequence shown here is derived from an EMBL/GenBank/DDBJ whole genome shotgun (WGS) entry which is preliminary data.</text>
</comment>
<dbReference type="EMBL" id="JBHTNZ010000011">
    <property type="protein sequence ID" value="MFD1461835.1"/>
    <property type="molecule type" value="Genomic_DNA"/>
</dbReference>
<dbReference type="PANTHER" id="PTHR39162">
    <property type="entry name" value="GLL3345 PROTEIN"/>
    <property type="match status" value="1"/>
</dbReference>
<dbReference type="Proteomes" id="UP001597340">
    <property type="component" value="Unassembled WGS sequence"/>
</dbReference>
<keyword evidence="2" id="KW-1185">Reference proteome</keyword>
<evidence type="ECO:0000313" key="2">
    <source>
        <dbReference type="Proteomes" id="UP001597340"/>
    </source>
</evidence>
<sequence length="136" mass="14361">MTEHPLQSFVKTAMGQLKDMVNVNTTMGEPVAASDGTLIIPVCKVSYGFAAGGSDLGKQSQSAASQAAPFGGGTGGGVTVTPFAFLIIGKTGVQTTYLETSPTIYDKLLNMAPHLLDTLQELIQQYRYRGDSNNDQ</sequence>
<dbReference type="NCBIfam" id="TIGR02874">
    <property type="entry name" value="spore_ytfJ"/>
    <property type="match status" value="1"/>
</dbReference>
<dbReference type="Pfam" id="PF09579">
    <property type="entry name" value="Spore_YtfJ"/>
    <property type="match status" value="1"/>
</dbReference>
<dbReference type="RefSeq" id="WP_229525219.1">
    <property type="nucleotide sequence ID" value="NZ_JAFFQR010000095.1"/>
</dbReference>
<dbReference type="PANTHER" id="PTHR39162:SF1">
    <property type="entry name" value="SPORULATION PROTEIN YTFJ"/>
    <property type="match status" value="1"/>
</dbReference>
<evidence type="ECO:0000313" key="1">
    <source>
        <dbReference type="EMBL" id="MFD1461835.1"/>
    </source>
</evidence>
<name>A0ABW4DFB3_9BACL</name>